<dbReference type="CDD" id="cd05483">
    <property type="entry name" value="retropepsin_like_bacteria"/>
    <property type="match status" value="1"/>
</dbReference>
<organism evidence="1 2">
    <name type="scientific">Polaromonas vacuolata</name>
    <dbReference type="NCBI Taxonomy" id="37448"/>
    <lineage>
        <taxon>Bacteria</taxon>
        <taxon>Pseudomonadati</taxon>
        <taxon>Pseudomonadota</taxon>
        <taxon>Betaproteobacteria</taxon>
        <taxon>Burkholderiales</taxon>
        <taxon>Comamonadaceae</taxon>
        <taxon>Polaromonas</taxon>
    </lineage>
</organism>
<dbReference type="InterPro" id="IPR034122">
    <property type="entry name" value="Retropepsin-like_bacterial"/>
</dbReference>
<dbReference type="Pfam" id="PF13975">
    <property type="entry name" value="gag-asp_proteas"/>
    <property type="match status" value="1"/>
</dbReference>
<accession>A0A6H2HC10</accession>
<proteinExistence type="predicted"/>
<dbReference type="NCBIfam" id="TIGR02281">
    <property type="entry name" value="clan_AA_DTGA"/>
    <property type="match status" value="1"/>
</dbReference>
<dbReference type="GO" id="GO:0004190">
    <property type="term" value="F:aspartic-type endopeptidase activity"/>
    <property type="evidence" value="ECO:0007669"/>
    <property type="project" value="InterPro"/>
</dbReference>
<name>A0A6H2HC10_9BURK</name>
<keyword evidence="2" id="KW-1185">Reference proteome</keyword>
<dbReference type="AlphaFoldDB" id="A0A6H2HC10"/>
<evidence type="ECO:0008006" key="3">
    <source>
        <dbReference type="Google" id="ProtNLM"/>
    </source>
</evidence>
<dbReference type="Proteomes" id="UP000502041">
    <property type="component" value="Chromosome"/>
</dbReference>
<dbReference type="Gene3D" id="2.40.70.10">
    <property type="entry name" value="Acid Proteases"/>
    <property type="match status" value="1"/>
</dbReference>
<dbReference type="InterPro" id="IPR021109">
    <property type="entry name" value="Peptidase_aspartic_dom_sf"/>
</dbReference>
<dbReference type="EMBL" id="CP051461">
    <property type="protein sequence ID" value="QJC57333.1"/>
    <property type="molecule type" value="Genomic_DNA"/>
</dbReference>
<dbReference type="KEGG" id="pvac:HC248_02657"/>
<dbReference type="InterPro" id="IPR001969">
    <property type="entry name" value="Aspartic_peptidase_AS"/>
</dbReference>
<dbReference type="PROSITE" id="PS00141">
    <property type="entry name" value="ASP_PROTEASE"/>
    <property type="match status" value="1"/>
</dbReference>
<dbReference type="GO" id="GO:0006508">
    <property type="term" value="P:proteolysis"/>
    <property type="evidence" value="ECO:0007669"/>
    <property type="project" value="InterPro"/>
</dbReference>
<evidence type="ECO:0000313" key="1">
    <source>
        <dbReference type="EMBL" id="QJC57333.1"/>
    </source>
</evidence>
<protein>
    <recommendedName>
        <fullName evidence="3">Peptidase A2 domain-containing protein</fullName>
    </recommendedName>
</protein>
<sequence>MVCGLLLSVQATLQAQTLVLAGILGNKALLIVDGGTPKSLAMGETYQGVRVISVSANQAIVERSGQRQSLTIGDVPIWLEDKTNNAANPKATRIVLTATSGGHFIANGSVNGRSVQLLVDSGASFVTISSAQAEQAGINFKAGQATQLHTANGISSGWRIKLDSVRVGDVEVLAVDAVVTPQPMPFLLLGNSFLSRFQMLRDGDQLTLNKRY</sequence>
<gene>
    <name evidence="1" type="ORF">HC248_02657</name>
</gene>
<dbReference type="SUPFAM" id="SSF50630">
    <property type="entry name" value="Acid proteases"/>
    <property type="match status" value="1"/>
</dbReference>
<dbReference type="InterPro" id="IPR011969">
    <property type="entry name" value="Clan_AA_Asp_peptidase_C"/>
</dbReference>
<evidence type="ECO:0000313" key="2">
    <source>
        <dbReference type="Proteomes" id="UP000502041"/>
    </source>
</evidence>
<reference evidence="1 2" key="1">
    <citation type="submission" date="2020-04" db="EMBL/GenBank/DDBJ databases">
        <title>Complete genome of a Psychrophilic, Marine, Gas Vacuolate Bacterium Polaromonas vacuolata KCTC 22033T.</title>
        <authorList>
            <person name="Hwang K."/>
            <person name="Kim K.M."/>
        </authorList>
    </citation>
    <scope>NUCLEOTIDE SEQUENCE [LARGE SCALE GENOMIC DNA]</scope>
    <source>
        <strain evidence="1 2">KCTC 22033</strain>
    </source>
</reference>